<keyword evidence="10" id="KW-0472">Membrane</keyword>
<evidence type="ECO:0000256" key="8">
    <source>
        <dbReference type="ARBA" id="ARBA00049902"/>
    </source>
</evidence>
<evidence type="ECO:0000256" key="1">
    <source>
        <dbReference type="ARBA" id="ARBA00022645"/>
    </source>
</evidence>
<dbReference type="InterPro" id="IPR012338">
    <property type="entry name" value="Beta-lactam/transpept-like"/>
</dbReference>
<dbReference type="GO" id="GO:0006508">
    <property type="term" value="P:proteolysis"/>
    <property type="evidence" value="ECO:0007669"/>
    <property type="project" value="UniProtKB-KW"/>
</dbReference>
<feature type="domain" description="Penicillin-binding protein transpeptidase" evidence="11">
    <location>
        <begin position="383"/>
        <end position="619"/>
    </location>
</feature>
<dbReference type="PANTHER" id="PTHR32282:SF29">
    <property type="entry name" value="PENICILLIN-BINDING PROTEIN 1A"/>
    <property type="match status" value="1"/>
</dbReference>
<organism evidence="13 14">
    <name type="scientific">Faecalitalea cylindroides ATCC 27803</name>
    <dbReference type="NCBI Taxonomy" id="649755"/>
    <lineage>
        <taxon>Bacteria</taxon>
        <taxon>Bacillati</taxon>
        <taxon>Bacillota</taxon>
        <taxon>Erysipelotrichia</taxon>
        <taxon>Erysipelotrichales</taxon>
        <taxon>Erysipelotrichaceae</taxon>
        <taxon>Faecalitalea</taxon>
    </lineage>
</organism>
<dbReference type="SUPFAM" id="SSF53955">
    <property type="entry name" value="Lysozyme-like"/>
    <property type="match status" value="1"/>
</dbReference>
<sequence length="854" mass="94614">MQNILRRIEFMAKLMSKLKNNTSSDSKPPKSPKPKGRRKLDIWNKLAIGVLTVFLVGCISVFFILVNIVNDPDGMRFNQDGLVTTQNTRIFDGNGNLWTELGSEIREDVSYEQIPQSVIDAFLAIEDSRFFEHNGFDLPRFMAAALTNLRTGDFSQGGSTLTMQMIDNAFTKQKEEQLKESGSYTTVDQIKLKVQEIYLSLIAEQTIDKEAIFEFYVNRIWFGSGSSTRGIQKAANYYFNKDVSQLNVGEAAFLAGAINAPDYYNPINNINDPDTDHLQLATERRNTTLTMMLQHGYITEEEYNLYVNTDLSFSLQYVEQENSNPYAAYLDQVLNEAATLTGQDPAIVPMDVYTCLDTDLQNQANAICNGEIFAFPDEAFDVGFTVVDNDTGEVLAVGPGRFYDSTSADRKDSSIMQRSPGSSMKPLLAYASTFDILGWSTVHTVNDAAKDYFKSGTNLGNSDGKYDGKMSLARALGVSKNTPAAQAMIDLVDQTGYDYWIEYCKNLGYTDDVAEAFVEQYCIGGADMQASSREQASAYTIFANGGKRIEDHTIRKIVYRNDNSEVTPNLEPIQVISEQAAWMMSQLLYDVVNGNYGMMNDQLASSSYPIYGKSGTSDWGIYGLEYGIPQAAIRDEWSVGYSSAYTVACWSGYLTQYEQQGYYIPVNQIIYYNMAFEITDYLLDYMSSREQYVDIPRPDGITDYKGGYIKTEFASKGDPDTSSTDDDEDDTSEEQQACEAEGGTWDAESSTCVKEEEEEPETPTPEEECIANGGTWDGTACTYPPTPEEECIAQGGTWDGTTCTYPPTPGGGTGGDGGQGGSGNDGNTGAQTQNIAAILSWDPRKLIQQLLNLF</sequence>
<evidence type="ECO:0000313" key="13">
    <source>
        <dbReference type="EMBL" id="ERK42105.1"/>
    </source>
</evidence>
<evidence type="ECO:0000256" key="10">
    <source>
        <dbReference type="SAM" id="Phobius"/>
    </source>
</evidence>
<keyword evidence="3" id="KW-0328">Glycosyltransferase</keyword>
<keyword evidence="5" id="KW-0378">Hydrolase</keyword>
<feature type="region of interest" description="Disordered" evidence="9">
    <location>
        <begin position="802"/>
        <end position="829"/>
    </location>
</feature>
<dbReference type="GO" id="GO:0009252">
    <property type="term" value="P:peptidoglycan biosynthetic process"/>
    <property type="evidence" value="ECO:0007669"/>
    <property type="project" value="TreeGrafter"/>
</dbReference>
<dbReference type="InterPro" id="IPR001460">
    <property type="entry name" value="PCN-bd_Tpept"/>
</dbReference>
<feature type="compositionally biased region" description="Gly residues" evidence="9">
    <location>
        <begin position="810"/>
        <end position="826"/>
    </location>
</feature>
<comment type="catalytic activity">
    <reaction evidence="7">
        <text>Preferential cleavage: (Ac)2-L-Lys-D-Ala-|-D-Ala. Also transpeptidation of peptidyl-alanyl moieties that are N-acyl substituents of D-alanine.</text>
        <dbReference type="EC" id="3.4.16.4"/>
    </reaction>
</comment>
<comment type="caution">
    <text evidence="13">The sequence shown here is derived from an EMBL/GenBank/DDBJ whole genome shotgun (WGS) entry which is preliminary data.</text>
</comment>
<feature type="compositionally biased region" description="Acidic residues" evidence="9">
    <location>
        <begin position="755"/>
        <end position="769"/>
    </location>
</feature>
<feature type="region of interest" description="Disordered" evidence="9">
    <location>
        <begin position="712"/>
        <end position="775"/>
    </location>
</feature>
<dbReference type="GO" id="GO:0008955">
    <property type="term" value="F:peptidoglycan glycosyltransferase activity"/>
    <property type="evidence" value="ECO:0007669"/>
    <property type="project" value="UniProtKB-EC"/>
</dbReference>
<keyword evidence="6" id="KW-0511">Multifunctional enzyme</keyword>
<dbReference type="InterPro" id="IPR050396">
    <property type="entry name" value="Glycosyltr_51/Transpeptidase"/>
</dbReference>
<dbReference type="HOGENOM" id="CLU_006354_3_0_9"/>
<reference evidence="13 14" key="1">
    <citation type="submission" date="2013-06" db="EMBL/GenBank/DDBJ databases">
        <authorList>
            <person name="Weinstock G."/>
            <person name="Sodergren E."/>
            <person name="Lobos E.A."/>
            <person name="Fulton L."/>
            <person name="Fulton R."/>
            <person name="Courtney L."/>
            <person name="Fronick C."/>
            <person name="O'Laughlin M."/>
            <person name="Godfrey J."/>
            <person name="Wilson R.M."/>
            <person name="Miner T."/>
            <person name="Farmer C."/>
            <person name="Delehaunty K."/>
            <person name="Cordes M."/>
            <person name="Minx P."/>
            <person name="Tomlinson C."/>
            <person name="Chen J."/>
            <person name="Wollam A."/>
            <person name="Pepin K.H."/>
            <person name="Bhonagiri V."/>
            <person name="Zhang X."/>
            <person name="Warren W."/>
            <person name="Mitreva M."/>
            <person name="Mardis E.R."/>
            <person name="Wilson R.K."/>
        </authorList>
    </citation>
    <scope>NUCLEOTIDE SEQUENCE [LARGE SCALE GENOMIC DNA]</scope>
    <source>
        <strain evidence="13 14">ATCC 27803</strain>
    </source>
</reference>
<evidence type="ECO:0000313" key="14">
    <source>
        <dbReference type="Proteomes" id="UP000016658"/>
    </source>
</evidence>
<evidence type="ECO:0000256" key="5">
    <source>
        <dbReference type="ARBA" id="ARBA00022801"/>
    </source>
</evidence>
<dbReference type="GO" id="GO:0030288">
    <property type="term" value="C:outer membrane-bounded periplasmic space"/>
    <property type="evidence" value="ECO:0007669"/>
    <property type="project" value="TreeGrafter"/>
</dbReference>
<keyword evidence="2" id="KW-0645">Protease</keyword>
<keyword evidence="1" id="KW-0121">Carboxypeptidase</keyword>
<keyword evidence="10" id="KW-1133">Transmembrane helix</keyword>
<dbReference type="Pfam" id="PF00912">
    <property type="entry name" value="Transgly"/>
    <property type="match status" value="1"/>
</dbReference>
<evidence type="ECO:0000256" key="9">
    <source>
        <dbReference type="SAM" id="MobiDB-lite"/>
    </source>
</evidence>
<dbReference type="InterPro" id="IPR001264">
    <property type="entry name" value="Glyco_trans_51"/>
</dbReference>
<dbReference type="SUPFAM" id="SSF56601">
    <property type="entry name" value="beta-lactamase/transpeptidase-like"/>
    <property type="match status" value="1"/>
</dbReference>
<keyword evidence="10" id="KW-0812">Transmembrane</keyword>
<evidence type="ECO:0000256" key="4">
    <source>
        <dbReference type="ARBA" id="ARBA00022679"/>
    </source>
</evidence>
<dbReference type="InterPro" id="IPR036950">
    <property type="entry name" value="PBP_transglycosylase"/>
</dbReference>
<feature type="compositionally biased region" description="Acidic residues" evidence="9">
    <location>
        <begin position="723"/>
        <end position="733"/>
    </location>
</feature>
<dbReference type="Gene3D" id="3.40.710.10">
    <property type="entry name" value="DD-peptidase/beta-lactamase superfamily"/>
    <property type="match status" value="1"/>
</dbReference>
<dbReference type="AlphaFoldDB" id="U2NVN0"/>
<dbReference type="InterPro" id="IPR023346">
    <property type="entry name" value="Lysozyme-like_dom_sf"/>
</dbReference>
<gene>
    <name evidence="13" type="ORF">HMPREF0367_01751</name>
</gene>
<dbReference type="GO" id="GO:0008658">
    <property type="term" value="F:penicillin binding"/>
    <property type="evidence" value="ECO:0007669"/>
    <property type="project" value="InterPro"/>
</dbReference>
<dbReference type="Pfam" id="PF00905">
    <property type="entry name" value="Transpeptidase"/>
    <property type="match status" value="1"/>
</dbReference>
<dbReference type="EMBL" id="AWVI01000094">
    <property type="protein sequence ID" value="ERK42105.1"/>
    <property type="molecule type" value="Genomic_DNA"/>
</dbReference>
<keyword evidence="4" id="KW-0808">Transferase</keyword>
<evidence type="ECO:0000259" key="12">
    <source>
        <dbReference type="Pfam" id="PF00912"/>
    </source>
</evidence>
<dbReference type="Gene3D" id="1.10.3810.10">
    <property type="entry name" value="Biosynthetic peptidoglycan transglycosylase-like"/>
    <property type="match status" value="1"/>
</dbReference>
<evidence type="ECO:0000256" key="2">
    <source>
        <dbReference type="ARBA" id="ARBA00022670"/>
    </source>
</evidence>
<feature type="domain" description="Glycosyl transferase family 51" evidence="12">
    <location>
        <begin position="96"/>
        <end position="292"/>
    </location>
</feature>
<feature type="transmembrane region" description="Helical" evidence="10">
    <location>
        <begin position="46"/>
        <end position="69"/>
    </location>
</feature>
<evidence type="ECO:0000256" key="7">
    <source>
        <dbReference type="ARBA" id="ARBA00034000"/>
    </source>
</evidence>
<dbReference type="PANTHER" id="PTHR32282">
    <property type="entry name" value="BINDING PROTEIN TRANSPEPTIDASE, PUTATIVE-RELATED"/>
    <property type="match status" value="1"/>
</dbReference>
<evidence type="ECO:0000256" key="3">
    <source>
        <dbReference type="ARBA" id="ARBA00022676"/>
    </source>
</evidence>
<dbReference type="GO" id="GO:0009002">
    <property type="term" value="F:serine-type D-Ala-D-Ala carboxypeptidase activity"/>
    <property type="evidence" value="ECO:0007669"/>
    <property type="project" value="UniProtKB-EC"/>
</dbReference>
<proteinExistence type="predicted"/>
<comment type="catalytic activity">
    <reaction evidence="8">
        <text>[GlcNAc-(1-&gt;4)-Mur2Ac(oyl-L-Ala-gamma-D-Glu-L-Lys-D-Ala-D-Ala)](n)-di-trans,octa-cis-undecaprenyl diphosphate + beta-D-GlcNAc-(1-&gt;4)-Mur2Ac(oyl-L-Ala-gamma-D-Glu-L-Lys-D-Ala-D-Ala)-di-trans,octa-cis-undecaprenyl diphosphate = [GlcNAc-(1-&gt;4)-Mur2Ac(oyl-L-Ala-gamma-D-Glu-L-Lys-D-Ala-D-Ala)](n+1)-di-trans,octa-cis-undecaprenyl diphosphate + di-trans,octa-cis-undecaprenyl diphosphate + H(+)</text>
        <dbReference type="Rhea" id="RHEA:23708"/>
        <dbReference type="Rhea" id="RHEA-COMP:9602"/>
        <dbReference type="Rhea" id="RHEA-COMP:9603"/>
        <dbReference type="ChEBI" id="CHEBI:15378"/>
        <dbReference type="ChEBI" id="CHEBI:58405"/>
        <dbReference type="ChEBI" id="CHEBI:60033"/>
        <dbReference type="ChEBI" id="CHEBI:78435"/>
        <dbReference type="EC" id="2.4.99.28"/>
    </reaction>
</comment>
<accession>U2NVN0</accession>
<evidence type="ECO:0000256" key="6">
    <source>
        <dbReference type="ARBA" id="ARBA00023268"/>
    </source>
</evidence>
<dbReference type="Proteomes" id="UP000016658">
    <property type="component" value="Unassembled WGS sequence"/>
</dbReference>
<protein>
    <submittedName>
        <fullName evidence="13">Transglycosylase</fullName>
    </submittedName>
</protein>
<name>U2NVN0_9FIRM</name>
<evidence type="ECO:0000259" key="11">
    <source>
        <dbReference type="Pfam" id="PF00905"/>
    </source>
</evidence>